<dbReference type="RefSeq" id="WP_110854417.1">
    <property type="nucleotide sequence ID" value="NZ_QJSQ01000003.1"/>
</dbReference>
<dbReference type="AlphaFoldDB" id="A0A2V4TXN5"/>
<sequence length="141" mass="15352">MAEADIQRQKTVHAALARGTWLTAGQINARQSPPPADRTQPAAEWKDCGRIFSVTSDDGLEYFAGYQFDASCQPLPVIRDILAALGQVRDSWKIAAWFHFPNGWIAGTGANESQPVAPMDALERPDAVIGAARRNRGTYVA</sequence>
<dbReference type="EMBL" id="QJSQ01000003">
    <property type="protein sequence ID" value="PYE26138.1"/>
    <property type="molecule type" value="Genomic_DNA"/>
</dbReference>
<evidence type="ECO:0000313" key="2">
    <source>
        <dbReference type="Proteomes" id="UP000247772"/>
    </source>
</evidence>
<protein>
    <submittedName>
        <fullName evidence="1">Uncharacterized protein</fullName>
    </submittedName>
</protein>
<reference evidence="1 2" key="1">
    <citation type="submission" date="2018-06" db="EMBL/GenBank/DDBJ databases">
        <title>Genomic Encyclopedia of Type Strains, Phase IV (KMG-V): Genome sequencing to study the core and pangenomes of soil and plant-associated prokaryotes.</title>
        <authorList>
            <person name="Whitman W."/>
        </authorList>
    </citation>
    <scope>NUCLEOTIDE SEQUENCE [LARGE SCALE GENOMIC DNA]</scope>
    <source>
        <strain evidence="1 2">SRCL-318</strain>
    </source>
</reference>
<comment type="caution">
    <text evidence="1">The sequence shown here is derived from an EMBL/GenBank/DDBJ whole genome shotgun (WGS) entry which is preliminary data.</text>
</comment>
<evidence type="ECO:0000313" key="1">
    <source>
        <dbReference type="EMBL" id="PYE26138.1"/>
    </source>
</evidence>
<organism evidence="1 2">
    <name type="scientific">Paraburkholderia silvatlantica</name>
    <dbReference type="NCBI Taxonomy" id="321895"/>
    <lineage>
        <taxon>Bacteria</taxon>
        <taxon>Pseudomonadati</taxon>
        <taxon>Pseudomonadota</taxon>
        <taxon>Betaproteobacteria</taxon>
        <taxon>Burkholderiales</taxon>
        <taxon>Burkholderiaceae</taxon>
        <taxon>Paraburkholderia</taxon>
    </lineage>
</organism>
<accession>A0A2V4TXN5</accession>
<name>A0A2V4TXN5_9BURK</name>
<proteinExistence type="predicted"/>
<gene>
    <name evidence="1" type="ORF">C7410_10354</name>
</gene>
<dbReference type="Proteomes" id="UP000247772">
    <property type="component" value="Unassembled WGS sequence"/>
</dbReference>
<dbReference type="OrthoDB" id="111944at2"/>